<keyword evidence="2" id="KW-1133">Transmembrane helix</keyword>
<feature type="compositionally biased region" description="Basic and acidic residues" evidence="1">
    <location>
        <begin position="49"/>
        <end position="60"/>
    </location>
</feature>
<dbReference type="AlphaFoldDB" id="A4BCM3"/>
<evidence type="ECO:0000313" key="4">
    <source>
        <dbReference type="Proteomes" id="UP000005953"/>
    </source>
</evidence>
<dbReference type="Proteomes" id="UP000005953">
    <property type="component" value="Unassembled WGS sequence"/>
</dbReference>
<comment type="caution">
    <text evidence="3">The sequence shown here is derived from an EMBL/GenBank/DDBJ whole genome shotgun (WGS) entry which is preliminary data.</text>
</comment>
<proteinExistence type="predicted"/>
<keyword evidence="4" id="KW-1185">Reference proteome</keyword>
<evidence type="ECO:0000256" key="2">
    <source>
        <dbReference type="SAM" id="Phobius"/>
    </source>
</evidence>
<evidence type="ECO:0008006" key="5">
    <source>
        <dbReference type="Google" id="ProtNLM"/>
    </source>
</evidence>
<dbReference type="Pfam" id="PF05545">
    <property type="entry name" value="FixQ"/>
    <property type="match status" value="1"/>
</dbReference>
<evidence type="ECO:0000313" key="3">
    <source>
        <dbReference type="EMBL" id="EAR10289.1"/>
    </source>
</evidence>
<protein>
    <recommendedName>
        <fullName evidence="5">CcoQ/FixQ family Cbb3-type cytochrome c oxidase assembly chaperone</fullName>
    </recommendedName>
</protein>
<evidence type="ECO:0000256" key="1">
    <source>
        <dbReference type="SAM" id="MobiDB-lite"/>
    </source>
</evidence>
<reference evidence="3 4" key="1">
    <citation type="submission" date="2006-02" db="EMBL/GenBank/DDBJ databases">
        <authorList>
            <person name="Pinhassi J."/>
            <person name="Pedros-Alio C."/>
            <person name="Ferriera S."/>
            <person name="Johnson J."/>
            <person name="Kravitz S."/>
            <person name="Halpern A."/>
            <person name="Remington K."/>
            <person name="Beeson K."/>
            <person name="Tran B."/>
            <person name="Rogers Y.-H."/>
            <person name="Friedman R."/>
            <person name="Venter J.C."/>
        </authorList>
    </citation>
    <scope>NUCLEOTIDE SEQUENCE [LARGE SCALE GENOMIC DNA]</scope>
    <source>
        <strain evidence="3 4">MED297</strain>
    </source>
</reference>
<dbReference type="OrthoDB" id="6402501at2"/>
<keyword evidence="2" id="KW-0472">Membrane</keyword>
<accession>A4BCM3</accession>
<dbReference type="InterPro" id="IPR008621">
    <property type="entry name" value="Cbb3-typ_cyt_oxidase_comp"/>
</dbReference>
<sequence>MDNADLQALATVMTTVAFAIVVFWAYSKKNKKRFDEAANLPFADDEPDNKDKERNTGENK</sequence>
<name>A4BCM3_9GAMM</name>
<feature type="transmembrane region" description="Helical" evidence="2">
    <location>
        <begin position="6"/>
        <end position="26"/>
    </location>
</feature>
<keyword evidence="2" id="KW-0812">Transmembrane</keyword>
<dbReference type="RefSeq" id="WP_008042668.1">
    <property type="nucleotide sequence ID" value="NZ_CH724149.1"/>
</dbReference>
<dbReference type="STRING" id="314283.MED297_13737"/>
<dbReference type="CDD" id="cd01324">
    <property type="entry name" value="cbb3_Oxidase_CcoQ"/>
    <property type="match status" value="1"/>
</dbReference>
<organism evidence="3 4">
    <name type="scientific">Reinekea blandensis MED297</name>
    <dbReference type="NCBI Taxonomy" id="314283"/>
    <lineage>
        <taxon>Bacteria</taxon>
        <taxon>Pseudomonadati</taxon>
        <taxon>Pseudomonadota</taxon>
        <taxon>Gammaproteobacteria</taxon>
        <taxon>Oceanospirillales</taxon>
        <taxon>Saccharospirillaceae</taxon>
        <taxon>Reinekea</taxon>
    </lineage>
</organism>
<gene>
    <name evidence="3" type="ORF">MED297_13737</name>
</gene>
<feature type="region of interest" description="Disordered" evidence="1">
    <location>
        <begin position="37"/>
        <end position="60"/>
    </location>
</feature>
<dbReference type="EMBL" id="AAOE01000005">
    <property type="protein sequence ID" value="EAR10289.1"/>
    <property type="molecule type" value="Genomic_DNA"/>
</dbReference>
<dbReference type="HOGENOM" id="CLU_192294_2_2_6"/>